<feature type="DNA-binding region" description="H-T-H motif" evidence="4">
    <location>
        <begin position="44"/>
        <end position="63"/>
    </location>
</feature>
<evidence type="ECO:0000256" key="3">
    <source>
        <dbReference type="ARBA" id="ARBA00023163"/>
    </source>
</evidence>
<evidence type="ECO:0000256" key="4">
    <source>
        <dbReference type="PROSITE-ProRule" id="PRU00335"/>
    </source>
</evidence>
<dbReference type="PANTHER" id="PTHR30055">
    <property type="entry name" value="HTH-TYPE TRANSCRIPTIONAL REGULATOR RUTR"/>
    <property type="match status" value="1"/>
</dbReference>
<dbReference type="EMBL" id="CP144913">
    <property type="protein sequence ID" value="WXB77378.1"/>
    <property type="molecule type" value="Genomic_DNA"/>
</dbReference>
<dbReference type="RefSeq" id="WP_338751214.1">
    <property type="nucleotide sequence ID" value="NZ_CP144913.1"/>
</dbReference>
<dbReference type="PROSITE" id="PS50977">
    <property type="entry name" value="HTH_TETR_2"/>
    <property type="match status" value="1"/>
</dbReference>
<dbReference type="PANTHER" id="PTHR30055:SF243">
    <property type="entry name" value="HTH-TYPE TRANSCRIPTIONAL REGULATOR RV1816"/>
    <property type="match status" value="1"/>
</dbReference>
<evidence type="ECO:0000313" key="7">
    <source>
        <dbReference type="Proteomes" id="UP001382727"/>
    </source>
</evidence>
<dbReference type="Pfam" id="PF13305">
    <property type="entry name" value="TetR_C_33"/>
    <property type="match status" value="1"/>
</dbReference>
<dbReference type="InterPro" id="IPR050109">
    <property type="entry name" value="HTH-type_TetR-like_transc_reg"/>
</dbReference>
<evidence type="ECO:0000256" key="1">
    <source>
        <dbReference type="ARBA" id="ARBA00023015"/>
    </source>
</evidence>
<feature type="domain" description="HTH tetR-type" evidence="5">
    <location>
        <begin position="21"/>
        <end position="81"/>
    </location>
</feature>
<name>A0ABZ2MK38_9MICO</name>
<reference evidence="6 7" key="1">
    <citation type="submission" date="2024-02" db="EMBL/GenBank/DDBJ databases">
        <title>Janibacter sp. nov., isolated from gut of marine sandworm.</title>
        <authorList>
            <person name="Kim B."/>
            <person name="Jun M.O."/>
            <person name="Shin N.-R."/>
        </authorList>
    </citation>
    <scope>NUCLEOTIDE SEQUENCE [LARGE SCALE GENOMIC DNA]</scope>
    <source>
        <strain evidence="6 7">A1S7</strain>
    </source>
</reference>
<keyword evidence="2 4" id="KW-0238">DNA-binding</keyword>
<organism evidence="6 7">
    <name type="scientific">Janibacter alittae</name>
    <dbReference type="NCBI Taxonomy" id="3115209"/>
    <lineage>
        <taxon>Bacteria</taxon>
        <taxon>Bacillati</taxon>
        <taxon>Actinomycetota</taxon>
        <taxon>Actinomycetes</taxon>
        <taxon>Micrococcales</taxon>
        <taxon>Intrasporangiaceae</taxon>
        <taxon>Janibacter</taxon>
    </lineage>
</organism>
<accession>A0ABZ2MK38</accession>
<keyword evidence="7" id="KW-1185">Reference proteome</keyword>
<keyword evidence="3" id="KW-0804">Transcription</keyword>
<evidence type="ECO:0000313" key="6">
    <source>
        <dbReference type="EMBL" id="WXB77378.1"/>
    </source>
</evidence>
<dbReference type="Pfam" id="PF00440">
    <property type="entry name" value="TetR_N"/>
    <property type="match status" value="1"/>
</dbReference>
<sequence length="241" mass="26209">MVDTGSEPDRVGITRRVRIQQRALHEILEAARAELRDHGPSGVTMRAVARAVDMTPSGLYRHVSGHDELLGLLAAQAYEAVGDVMEEARARAPEGDHATAYYLVAMAMRQWYVAHRTEYDLLVSPRVIRTYTERLRTMTARTLTMQASICADAIRAGQLDPGASAFPLTSSPEGDDGSAAARSISLSALAAISGHIGFETRGVFGDLTMDPQEYFGAYLRGLMRLMGFVVEVDPSVLSDLP</sequence>
<protein>
    <submittedName>
        <fullName evidence="6">Helix-turn-helix domain-containing protein</fullName>
    </submittedName>
</protein>
<dbReference type="InterPro" id="IPR009057">
    <property type="entry name" value="Homeodomain-like_sf"/>
</dbReference>
<dbReference type="Proteomes" id="UP001382727">
    <property type="component" value="Chromosome"/>
</dbReference>
<keyword evidence="1" id="KW-0805">Transcription regulation</keyword>
<dbReference type="SUPFAM" id="SSF48498">
    <property type="entry name" value="Tetracyclin repressor-like, C-terminal domain"/>
    <property type="match status" value="1"/>
</dbReference>
<evidence type="ECO:0000259" key="5">
    <source>
        <dbReference type="PROSITE" id="PS50977"/>
    </source>
</evidence>
<evidence type="ECO:0000256" key="2">
    <source>
        <dbReference type="ARBA" id="ARBA00023125"/>
    </source>
</evidence>
<dbReference type="InterPro" id="IPR001647">
    <property type="entry name" value="HTH_TetR"/>
</dbReference>
<dbReference type="InterPro" id="IPR036271">
    <property type="entry name" value="Tet_transcr_reg_TetR-rel_C_sf"/>
</dbReference>
<dbReference type="InterPro" id="IPR025996">
    <property type="entry name" value="MT1864/Rv1816-like_C"/>
</dbReference>
<proteinExistence type="predicted"/>
<gene>
    <name evidence="6" type="ORF">V1351_04745</name>
</gene>
<dbReference type="SUPFAM" id="SSF46689">
    <property type="entry name" value="Homeodomain-like"/>
    <property type="match status" value="1"/>
</dbReference>
<dbReference type="Gene3D" id="1.10.357.10">
    <property type="entry name" value="Tetracycline Repressor, domain 2"/>
    <property type="match status" value="1"/>
</dbReference>